<keyword evidence="2" id="KW-0812">Transmembrane</keyword>
<dbReference type="AlphaFoldDB" id="A0A915DXA6"/>
<reference evidence="4" key="1">
    <citation type="submission" date="2022-11" db="UniProtKB">
        <authorList>
            <consortium name="WormBaseParasite"/>
        </authorList>
    </citation>
    <scope>IDENTIFICATION</scope>
</reference>
<evidence type="ECO:0000313" key="4">
    <source>
        <dbReference type="WBParaSite" id="jg2393"/>
    </source>
</evidence>
<accession>A0A915DXA6</accession>
<name>A0A915DXA6_9BILA</name>
<evidence type="ECO:0000256" key="1">
    <source>
        <dbReference type="SAM" id="MobiDB-lite"/>
    </source>
</evidence>
<organism evidence="3 4">
    <name type="scientific">Ditylenchus dipsaci</name>
    <dbReference type="NCBI Taxonomy" id="166011"/>
    <lineage>
        <taxon>Eukaryota</taxon>
        <taxon>Metazoa</taxon>
        <taxon>Ecdysozoa</taxon>
        <taxon>Nematoda</taxon>
        <taxon>Chromadorea</taxon>
        <taxon>Rhabditida</taxon>
        <taxon>Tylenchina</taxon>
        <taxon>Tylenchomorpha</taxon>
        <taxon>Sphaerularioidea</taxon>
        <taxon>Anguinidae</taxon>
        <taxon>Anguininae</taxon>
        <taxon>Ditylenchus</taxon>
    </lineage>
</organism>
<keyword evidence="2" id="KW-1133">Transmembrane helix</keyword>
<keyword evidence="3" id="KW-1185">Reference proteome</keyword>
<proteinExistence type="predicted"/>
<evidence type="ECO:0000256" key="2">
    <source>
        <dbReference type="SAM" id="Phobius"/>
    </source>
</evidence>
<feature type="transmembrane region" description="Helical" evidence="2">
    <location>
        <begin position="23"/>
        <end position="47"/>
    </location>
</feature>
<feature type="compositionally biased region" description="Acidic residues" evidence="1">
    <location>
        <begin position="61"/>
        <end position="73"/>
    </location>
</feature>
<sequence>MIVEAPKFVQENYRWENLLQRPIITRLLMVMLLILLVLHVFWTYLLLKIAVKSLKSGVDDIREDSDEEFEEDSQDTKKKE</sequence>
<keyword evidence="2" id="KW-0472">Membrane</keyword>
<evidence type="ECO:0000313" key="3">
    <source>
        <dbReference type="Proteomes" id="UP000887574"/>
    </source>
</evidence>
<feature type="region of interest" description="Disordered" evidence="1">
    <location>
        <begin position="60"/>
        <end position="80"/>
    </location>
</feature>
<dbReference type="Proteomes" id="UP000887574">
    <property type="component" value="Unplaced"/>
</dbReference>
<dbReference type="WBParaSite" id="jg2393">
    <property type="protein sequence ID" value="jg2393"/>
    <property type="gene ID" value="jg2393"/>
</dbReference>
<protein>
    <submittedName>
        <fullName evidence="4">TLC domain-containing protein</fullName>
    </submittedName>
</protein>